<dbReference type="PANTHER" id="PTHR12049">
    <property type="entry name" value="PROTEIN ARGININE METHYLTRANSFERASE NDUFAF7, MITOCHONDRIAL"/>
    <property type="match status" value="1"/>
</dbReference>
<dbReference type="AlphaFoldDB" id="A0AAD1UML1"/>
<dbReference type="Gene3D" id="3.40.50.12710">
    <property type="match status" value="1"/>
</dbReference>
<keyword evidence="5 7" id="KW-0496">Mitochondrion</keyword>
<dbReference type="GO" id="GO:0032259">
    <property type="term" value="P:methylation"/>
    <property type="evidence" value="ECO:0007669"/>
    <property type="project" value="UniProtKB-KW"/>
</dbReference>
<dbReference type="InterPro" id="IPR029063">
    <property type="entry name" value="SAM-dependent_MTases_sf"/>
</dbReference>
<evidence type="ECO:0000256" key="4">
    <source>
        <dbReference type="ARBA" id="ARBA00022679"/>
    </source>
</evidence>
<comment type="function">
    <text evidence="7">Arginine methyltransferase involved in the assembly or stability of mitochondrial NADH:ubiquinone oxidoreductase complex (complex I).</text>
</comment>
<evidence type="ECO:0000256" key="5">
    <source>
        <dbReference type="ARBA" id="ARBA00023128"/>
    </source>
</evidence>
<protein>
    <recommendedName>
        <fullName evidence="7">Protein arginine methyltransferase NDUFAF7</fullName>
        <ecNumber evidence="7">2.1.1.320</ecNumber>
    </recommendedName>
</protein>
<dbReference type="GO" id="GO:0005739">
    <property type="term" value="C:mitochondrion"/>
    <property type="evidence" value="ECO:0007669"/>
    <property type="project" value="UniProtKB-SubCell"/>
</dbReference>
<comment type="catalytic activity">
    <reaction evidence="6 7">
        <text>L-arginyl-[protein] + 2 S-adenosyl-L-methionine = N(omega),N(omega)'-dimethyl-L-arginyl-[protein] + 2 S-adenosyl-L-homocysteine + 2 H(+)</text>
        <dbReference type="Rhea" id="RHEA:48108"/>
        <dbReference type="Rhea" id="RHEA-COMP:10532"/>
        <dbReference type="Rhea" id="RHEA-COMP:11992"/>
        <dbReference type="ChEBI" id="CHEBI:15378"/>
        <dbReference type="ChEBI" id="CHEBI:29965"/>
        <dbReference type="ChEBI" id="CHEBI:57856"/>
        <dbReference type="ChEBI" id="CHEBI:59789"/>
        <dbReference type="ChEBI" id="CHEBI:88221"/>
        <dbReference type="EC" id="2.1.1.320"/>
    </reaction>
</comment>
<keyword evidence="3 7" id="KW-0489">Methyltransferase</keyword>
<evidence type="ECO:0000256" key="1">
    <source>
        <dbReference type="ARBA" id="ARBA00004173"/>
    </source>
</evidence>
<dbReference type="InterPro" id="IPR003788">
    <property type="entry name" value="NDUFAF7"/>
</dbReference>
<dbReference type="PANTHER" id="PTHR12049:SF5">
    <property type="entry name" value="PROTEIN ARGININE METHYLTRANSFERASE NDUFAF7 HOMOLOG, MITOCHONDRIAL"/>
    <property type="match status" value="1"/>
</dbReference>
<organism evidence="8 9">
    <name type="scientific">Euplotes crassus</name>
    <dbReference type="NCBI Taxonomy" id="5936"/>
    <lineage>
        <taxon>Eukaryota</taxon>
        <taxon>Sar</taxon>
        <taxon>Alveolata</taxon>
        <taxon>Ciliophora</taxon>
        <taxon>Intramacronucleata</taxon>
        <taxon>Spirotrichea</taxon>
        <taxon>Hypotrichia</taxon>
        <taxon>Euplotida</taxon>
        <taxon>Euplotidae</taxon>
        <taxon>Moneuplotes</taxon>
    </lineage>
</organism>
<gene>
    <name evidence="8" type="ORF">ECRASSUSDP1_LOCUS12830</name>
</gene>
<dbReference type="SUPFAM" id="SSF53335">
    <property type="entry name" value="S-adenosyl-L-methionine-dependent methyltransferases"/>
    <property type="match status" value="1"/>
</dbReference>
<evidence type="ECO:0000256" key="3">
    <source>
        <dbReference type="ARBA" id="ARBA00022603"/>
    </source>
</evidence>
<dbReference type="GO" id="GO:0035243">
    <property type="term" value="F:protein-arginine omega-N symmetric methyltransferase activity"/>
    <property type="evidence" value="ECO:0007669"/>
    <property type="project" value="UniProtKB-EC"/>
</dbReference>
<keyword evidence="4 7" id="KW-0808">Transferase</keyword>
<comment type="subcellular location">
    <subcellularLocation>
        <location evidence="1 7">Mitochondrion</location>
    </subcellularLocation>
</comment>
<accession>A0AAD1UML1</accession>
<dbReference type="InterPro" id="IPR038375">
    <property type="entry name" value="NDUFAF7_sf"/>
</dbReference>
<evidence type="ECO:0000256" key="7">
    <source>
        <dbReference type="RuleBase" id="RU364114"/>
    </source>
</evidence>
<evidence type="ECO:0000313" key="8">
    <source>
        <dbReference type="EMBL" id="CAI2371507.1"/>
    </source>
</evidence>
<name>A0AAD1UML1_EUPCR</name>
<reference evidence="8" key="1">
    <citation type="submission" date="2023-07" db="EMBL/GenBank/DDBJ databases">
        <authorList>
            <consortium name="AG Swart"/>
            <person name="Singh M."/>
            <person name="Singh A."/>
            <person name="Seah K."/>
            <person name="Emmerich C."/>
        </authorList>
    </citation>
    <scope>NUCLEOTIDE SEQUENCE</scope>
    <source>
        <strain evidence="8">DP1</strain>
    </source>
</reference>
<keyword evidence="9" id="KW-1185">Reference proteome</keyword>
<dbReference type="Pfam" id="PF02636">
    <property type="entry name" value="Methyltransf_28"/>
    <property type="match status" value="1"/>
</dbReference>
<comment type="caution">
    <text evidence="8">The sequence shown here is derived from an EMBL/GenBank/DDBJ whole genome shotgun (WGS) entry which is preliminary data.</text>
</comment>
<evidence type="ECO:0000313" key="9">
    <source>
        <dbReference type="Proteomes" id="UP001295684"/>
    </source>
</evidence>
<evidence type="ECO:0000256" key="6">
    <source>
        <dbReference type="ARBA" id="ARBA00048612"/>
    </source>
</evidence>
<sequence length="402" mass="47365">MVRDFIRDRLYASSEGYFQKEDHQVGQLSEPIEFGQLLGYHAYRQQFEQRYPQNAWITPSEVFKPYFGYMVGNYIIENWYQNKYKNIRIVEIGPGTGVLAESIIEYLKMNAVQRRINFDYHLVEISESLCKNIEQRMEDSFPSLIKNEQIKVFNKSILEYDISTKVPTFVIGMEILDNMPHDRLYKESEDVKEPWKYQTTVELNKEGGEEFLQENIEEINDEWCQLYLDLHSRIPKMDNIDLAKEMDKLGIFPKLSDMWRSLTGRRPLKDNIFIPTETLRLFKHVNTIMPSHHLVLADFDSFIMPRKSVNGINAPLVTNKLAGPSEWESHDTYLIDQGVADICFPSDFYYLRHSYELVTGKKASHMKNYEMFDKFAVSNWCETQNGFNPMKEEYVNTSFLLS</sequence>
<dbReference type="EMBL" id="CAMPGE010012747">
    <property type="protein sequence ID" value="CAI2371507.1"/>
    <property type="molecule type" value="Genomic_DNA"/>
</dbReference>
<evidence type="ECO:0000256" key="2">
    <source>
        <dbReference type="ARBA" id="ARBA00005891"/>
    </source>
</evidence>
<dbReference type="Proteomes" id="UP001295684">
    <property type="component" value="Unassembled WGS sequence"/>
</dbReference>
<comment type="similarity">
    <text evidence="2 7">Belongs to the NDUFAF7 family.</text>
</comment>
<dbReference type="EC" id="2.1.1.320" evidence="7"/>
<proteinExistence type="inferred from homology"/>